<accession>A0A8H4X572</accession>
<proteinExistence type="predicted"/>
<reference evidence="1" key="2">
    <citation type="submission" date="2020-05" db="EMBL/GenBank/DDBJ databases">
        <authorList>
            <person name="Kim H.-S."/>
            <person name="Proctor R.H."/>
            <person name="Brown D.W."/>
        </authorList>
    </citation>
    <scope>NUCLEOTIDE SEQUENCE</scope>
    <source>
        <strain evidence="1">NRRL 20472</strain>
    </source>
</reference>
<comment type="caution">
    <text evidence="1">The sequence shown here is derived from an EMBL/GenBank/DDBJ whole genome shotgun (WGS) entry which is preliminary data.</text>
</comment>
<dbReference type="OrthoDB" id="3922785at2759"/>
<dbReference type="AlphaFoldDB" id="A0A8H4X572"/>
<sequence length="550" mass="61975">MDDTPDIYCAICGAPAHLLNLYNDDKCFCEQNRVFEETSAWLNHVKIIGQHPESRRYDTESEQPLAFPIHAAYHEVLDQVAAHTIDLLVLYETLKSHCPKWKYGVGQFPTALEYGYKIASFLQEHQWIMRRGTEHAVTSPIKIEGADIMVIRALHESQQGNKKNHRASPYGFVTAGNGAVAENSSNSYWKDKFYSDLAWLVEFLPDLSPVELRRMDWSSLYKSIQEIYRDQGRRKGRNKGDIKTKQGLQNRSRIWKICTQILQDYYPRKQERDLRLNDRSLVLKGSGVSAVSASISPLPSEPTTRQAYLVQALTDVRNAQPAITVHWTSGGEFAGIGTRFPEPNSWRVVGSRDIFASYDQVQMPEGDGLAELILGPNSDSYHRSGCPVQMTDWYRPKQLAGEERSAEYKQTIHMTPEVSAMEVGVLLDNIAKPPSLAVPKAPESLEPTEPTLENIRQAIEYLSRPPETKVIRGSLWGPISSSANTVVAEDEVHEQAATVRDEKKAELASFNPQSGHEAILRLFQIPAILTLLQLLSSLIDMFGVSRKKIK</sequence>
<dbReference type="Proteomes" id="UP000622797">
    <property type="component" value="Unassembled WGS sequence"/>
</dbReference>
<evidence type="ECO:0000313" key="1">
    <source>
        <dbReference type="EMBL" id="KAF4961850.1"/>
    </source>
</evidence>
<reference evidence="1" key="1">
    <citation type="journal article" date="2020" name="BMC Genomics">
        <title>Correction to: Identification and distribution of gene clusters required for synthesis of sphingolipid metabolism inhibitors in diverse species of the filamentous fungus Fusarium.</title>
        <authorList>
            <person name="Kim H.S."/>
            <person name="Lohmar J.M."/>
            <person name="Busman M."/>
            <person name="Brown D.W."/>
            <person name="Naumann T.A."/>
            <person name="Divon H.H."/>
            <person name="Lysoe E."/>
            <person name="Uhlig S."/>
            <person name="Proctor R.H."/>
        </authorList>
    </citation>
    <scope>NUCLEOTIDE SEQUENCE</scope>
    <source>
        <strain evidence="1">NRRL 20472</strain>
    </source>
</reference>
<gene>
    <name evidence="1" type="ORF">FSARC_10036</name>
</gene>
<name>A0A8H4X572_9HYPO</name>
<organism evidence="1 2">
    <name type="scientific">Fusarium sarcochroum</name>
    <dbReference type="NCBI Taxonomy" id="1208366"/>
    <lineage>
        <taxon>Eukaryota</taxon>
        <taxon>Fungi</taxon>
        <taxon>Dikarya</taxon>
        <taxon>Ascomycota</taxon>
        <taxon>Pezizomycotina</taxon>
        <taxon>Sordariomycetes</taxon>
        <taxon>Hypocreomycetidae</taxon>
        <taxon>Hypocreales</taxon>
        <taxon>Nectriaceae</taxon>
        <taxon>Fusarium</taxon>
        <taxon>Fusarium lateritium species complex</taxon>
    </lineage>
</organism>
<protein>
    <submittedName>
        <fullName evidence="1">Uncharacterized protein</fullName>
    </submittedName>
</protein>
<evidence type="ECO:0000313" key="2">
    <source>
        <dbReference type="Proteomes" id="UP000622797"/>
    </source>
</evidence>
<keyword evidence="2" id="KW-1185">Reference proteome</keyword>
<dbReference type="EMBL" id="JABEXW010000595">
    <property type="protein sequence ID" value="KAF4961850.1"/>
    <property type="molecule type" value="Genomic_DNA"/>
</dbReference>